<evidence type="ECO:0000313" key="3">
    <source>
        <dbReference type="Proteomes" id="UP001454036"/>
    </source>
</evidence>
<dbReference type="CDD" id="cd01650">
    <property type="entry name" value="RT_nLTR_like"/>
    <property type="match status" value="1"/>
</dbReference>
<dbReference type="PROSITE" id="PS50878">
    <property type="entry name" value="RT_POL"/>
    <property type="match status" value="1"/>
</dbReference>
<dbReference type="Gene3D" id="3.60.10.10">
    <property type="entry name" value="Endonuclease/exonuclease/phosphatase"/>
    <property type="match status" value="1"/>
</dbReference>
<dbReference type="InterPro" id="IPR000477">
    <property type="entry name" value="RT_dom"/>
</dbReference>
<sequence length="821" mass="94612">MLELSGFGPTRAVRSLAGLVTTKKPLLILLIETKLWTNEWEVVKKKLRMPNGFFVDARGRNGGLALLLPRDVQVDIKSFSTHHVEACIMDDPYNPWRFVGFYGHHEVGKRKHSWNLMRLLSGLSDLPTLFMGNFNEILNNNECVSQRRLRRNWQMEQFRKGTITASSKGEATVLALDIDKLRAVDEVYWCQRSKVFWRVKGDRNTTYFHAVSAQRSKTNLITALQNDEGTWHRSKKVIHEVATTFYTKLSTTQSEGNMFQPAQLLSSQFDSEVIHHLDGEFTKEDVKKCLFTMSGSKSPRPDGMSAKFFQHFWDIVGDSLCNMVLCFLNDARFLKKLNFTLITLIPKVERPIQMSQFRPMALCNTVVKVIGKALAMRLQKFLPQLISESQSAFVPNRLITENILLAYEAHHLIKHRKRGNQGLMSIKLDMLKAYDRIGWNFLRAMIFQLGFSDKWVNQIMLYVESVTYSLLVNGDQVAYIKPRRGLRQGDPLSPYLFIMCTEGLISLLNGACNKGELNGILLGPSLNPLSHLMFADDTLFLGQALVEQIRNEITGILGMPQTTSHGKYLELSTRIGSSKKEVFISIIDRVKSRVDNWKSRLLSKAARLGSAPSFTWRSLLSMRDLLYNGIKWVLGDGKSISVWHHNWNIDKVRTLFYQVDCDAFIQIPLNKLGGKDIPIWKNHVKGIFTVKGAYKVIEVMEMTNDFSASSNIVQTFQYSQIWKIDVPRKVNHFIYRAIHNRLATTDNLSQRGVTVQRLCRFCQKENEDLMHVLLYCKYAKEVYQILNIRHYISRSIDFKELFNKYWNCLPRDVFTKWVICI</sequence>
<protein>
    <recommendedName>
        <fullName evidence="1">Reverse transcriptase domain-containing protein</fullName>
    </recommendedName>
</protein>
<dbReference type="Pfam" id="PF13966">
    <property type="entry name" value="zf-RVT"/>
    <property type="match status" value="1"/>
</dbReference>
<proteinExistence type="predicted"/>
<dbReference type="Pfam" id="PF00078">
    <property type="entry name" value="RVT_1"/>
    <property type="match status" value="1"/>
</dbReference>
<evidence type="ECO:0000259" key="1">
    <source>
        <dbReference type="PROSITE" id="PS50878"/>
    </source>
</evidence>
<gene>
    <name evidence="2" type="ORF">LIER_23471</name>
</gene>
<dbReference type="Proteomes" id="UP001454036">
    <property type="component" value="Unassembled WGS sequence"/>
</dbReference>
<dbReference type="InterPro" id="IPR052343">
    <property type="entry name" value="Retrotransposon-Effector_Assoc"/>
</dbReference>
<accession>A0AAV3QXJ0</accession>
<evidence type="ECO:0000313" key="2">
    <source>
        <dbReference type="EMBL" id="GAA0168847.1"/>
    </source>
</evidence>
<dbReference type="SUPFAM" id="SSF56672">
    <property type="entry name" value="DNA/RNA polymerases"/>
    <property type="match status" value="1"/>
</dbReference>
<name>A0AAV3QXJ0_LITER</name>
<reference evidence="2 3" key="1">
    <citation type="submission" date="2024-01" db="EMBL/GenBank/DDBJ databases">
        <title>The complete chloroplast genome sequence of Lithospermum erythrorhizon: insights into the phylogenetic relationship among Boraginaceae species and the maternal lineages of purple gromwells.</title>
        <authorList>
            <person name="Okada T."/>
            <person name="Watanabe K."/>
        </authorList>
    </citation>
    <scope>NUCLEOTIDE SEQUENCE [LARGE SCALE GENOMIC DNA]</scope>
</reference>
<dbReference type="PANTHER" id="PTHR46890:SF48">
    <property type="entry name" value="RNA-DIRECTED DNA POLYMERASE"/>
    <property type="match status" value="1"/>
</dbReference>
<dbReference type="EMBL" id="BAABME010006615">
    <property type="protein sequence ID" value="GAA0168847.1"/>
    <property type="molecule type" value="Genomic_DNA"/>
</dbReference>
<organism evidence="2 3">
    <name type="scientific">Lithospermum erythrorhizon</name>
    <name type="common">Purple gromwell</name>
    <name type="synonym">Lithospermum officinale var. erythrorhizon</name>
    <dbReference type="NCBI Taxonomy" id="34254"/>
    <lineage>
        <taxon>Eukaryota</taxon>
        <taxon>Viridiplantae</taxon>
        <taxon>Streptophyta</taxon>
        <taxon>Embryophyta</taxon>
        <taxon>Tracheophyta</taxon>
        <taxon>Spermatophyta</taxon>
        <taxon>Magnoliopsida</taxon>
        <taxon>eudicotyledons</taxon>
        <taxon>Gunneridae</taxon>
        <taxon>Pentapetalae</taxon>
        <taxon>asterids</taxon>
        <taxon>lamiids</taxon>
        <taxon>Boraginales</taxon>
        <taxon>Boraginaceae</taxon>
        <taxon>Boraginoideae</taxon>
        <taxon>Lithospermeae</taxon>
        <taxon>Lithospermum</taxon>
    </lineage>
</organism>
<dbReference type="AlphaFoldDB" id="A0AAV3QXJ0"/>
<feature type="domain" description="Reverse transcriptase" evidence="1">
    <location>
        <begin position="326"/>
        <end position="621"/>
    </location>
</feature>
<dbReference type="PANTHER" id="PTHR46890">
    <property type="entry name" value="NON-LTR RETROLELEMENT REVERSE TRANSCRIPTASE-LIKE PROTEIN-RELATED"/>
    <property type="match status" value="1"/>
</dbReference>
<keyword evidence="3" id="KW-1185">Reference proteome</keyword>
<dbReference type="InterPro" id="IPR043502">
    <property type="entry name" value="DNA/RNA_pol_sf"/>
</dbReference>
<comment type="caution">
    <text evidence="2">The sequence shown here is derived from an EMBL/GenBank/DDBJ whole genome shotgun (WGS) entry which is preliminary data.</text>
</comment>
<dbReference type="InterPro" id="IPR036691">
    <property type="entry name" value="Endo/exonu/phosph_ase_sf"/>
</dbReference>
<dbReference type="SUPFAM" id="SSF56219">
    <property type="entry name" value="DNase I-like"/>
    <property type="match status" value="1"/>
</dbReference>
<dbReference type="InterPro" id="IPR026960">
    <property type="entry name" value="RVT-Znf"/>
</dbReference>